<dbReference type="AlphaFoldDB" id="A0A319EME2"/>
<dbReference type="OrthoDB" id="4509529at2759"/>
<evidence type="ECO:0008006" key="3">
    <source>
        <dbReference type="Google" id="ProtNLM"/>
    </source>
</evidence>
<evidence type="ECO:0000313" key="1">
    <source>
        <dbReference type="EMBL" id="PYI01919.1"/>
    </source>
</evidence>
<keyword evidence="2" id="KW-1185">Reference proteome</keyword>
<reference evidence="1 2" key="1">
    <citation type="submission" date="2018-02" db="EMBL/GenBank/DDBJ databases">
        <title>The genomes of Aspergillus section Nigri reveals drivers in fungal speciation.</title>
        <authorList>
            <consortium name="DOE Joint Genome Institute"/>
            <person name="Vesth T.C."/>
            <person name="Nybo J."/>
            <person name="Theobald S."/>
            <person name="Brandl J."/>
            <person name="Frisvad J.C."/>
            <person name="Nielsen K.F."/>
            <person name="Lyhne E.K."/>
            <person name="Kogle M.E."/>
            <person name="Kuo A."/>
            <person name="Riley R."/>
            <person name="Clum A."/>
            <person name="Nolan M."/>
            <person name="Lipzen A."/>
            <person name="Salamov A."/>
            <person name="Henrissat B."/>
            <person name="Wiebenga A."/>
            <person name="De vries R.P."/>
            <person name="Grigoriev I.V."/>
            <person name="Mortensen U.H."/>
            <person name="Andersen M.R."/>
            <person name="Baker S.E."/>
        </authorList>
    </citation>
    <scope>NUCLEOTIDE SEQUENCE [LARGE SCALE GENOMIC DNA]</scope>
    <source>
        <strain evidence="1 2">CBS 121057</strain>
    </source>
</reference>
<dbReference type="Proteomes" id="UP000248423">
    <property type="component" value="Unassembled WGS sequence"/>
</dbReference>
<dbReference type="Pfam" id="PF14223">
    <property type="entry name" value="Retrotran_gag_2"/>
    <property type="match status" value="1"/>
</dbReference>
<protein>
    <recommendedName>
        <fullName evidence="3">DUF4219 domain-containing protein</fullName>
    </recommendedName>
</protein>
<accession>A0A319EME2</accession>
<gene>
    <name evidence="1" type="ORF">BO78DRAFT_390683</name>
</gene>
<name>A0A319EME2_ASPSB</name>
<organism evidence="1 2">
    <name type="scientific">Aspergillus sclerotiicarbonarius (strain CBS 121057 / IBT 28362)</name>
    <dbReference type="NCBI Taxonomy" id="1448318"/>
    <lineage>
        <taxon>Eukaryota</taxon>
        <taxon>Fungi</taxon>
        <taxon>Dikarya</taxon>
        <taxon>Ascomycota</taxon>
        <taxon>Pezizomycotina</taxon>
        <taxon>Eurotiomycetes</taxon>
        <taxon>Eurotiomycetidae</taxon>
        <taxon>Eurotiales</taxon>
        <taxon>Aspergillaceae</taxon>
        <taxon>Aspergillus</taxon>
        <taxon>Aspergillus subgen. Circumdati</taxon>
    </lineage>
</organism>
<proteinExistence type="predicted"/>
<evidence type="ECO:0000313" key="2">
    <source>
        <dbReference type="Proteomes" id="UP000248423"/>
    </source>
</evidence>
<dbReference type="EMBL" id="KZ826404">
    <property type="protein sequence ID" value="PYI01919.1"/>
    <property type="molecule type" value="Genomic_DNA"/>
</dbReference>
<sequence>MLNPKMLETNPFDTTGLPDLAGPDTYETWCEALQAHLQLTGLWGVVSGDNVKPSSPPLQTLPGVKTTPRSIQLQLRPSTPFRNDRDTQGILKTEIQSPENKAKTVILKTLSREIRLEAMGLQSPKEIWDFLDRKYYQVHPLDGLQAAKNIFYDDCCSVQNYALRMMRALDKIDRSIGPTACVPEPMKVQYLLCNLGHTWTAFLASFWVKNDIRNVSFEKVVEELIQEEMARRAGQRV</sequence>
<dbReference type="VEuPathDB" id="FungiDB:BO78DRAFT_390683"/>